<comment type="caution">
    <text evidence="1">The sequence shown here is derived from an EMBL/GenBank/DDBJ whole genome shotgun (WGS) entry which is preliminary data.</text>
</comment>
<evidence type="ECO:0008006" key="3">
    <source>
        <dbReference type="Google" id="ProtNLM"/>
    </source>
</evidence>
<evidence type="ECO:0000313" key="1">
    <source>
        <dbReference type="EMBL" id="CAG7823473.1"/>
    </source>
</evidence>
<reference evidence="1" key="1">
    <citation type="submission" date="2021-06" db="EMBL/GenBank/DDBJ databases">
        <authorList>
            <person name="Hodson N. C."/>
            <person name="Mongue J. A."/>
            <person name="Jaron S. K."/>
        </authorList>
    </citation>
    <scope>NUCLEOTIDE SEQUENCE</scope>
</reference>
<dbReference type="EMBL" id="CAJVCH010529623">
    <property type="protein sequence ID" value="CAG7823473.1"/>
    <property type="molecule type" value="Genomic_DNA"/>
</dbReference>
<gene>
    <name evidence="1" type="ORF">AFUS01_LOCUS33688</name>
</gene>
<organism evidence="1 2">
    <name type="scientific">Allacma fusca</name>
    <dbReference type="NCBI Taxonomy" id="39272"/>
    <lineage>
        <taxon>Eukaryota</taxon>
        <taxon>Metazoa</taxon>
        <taxon>Ecdysozoa</taxon>
        <taxon>Arthropoda</taxon>
        <taxon>Hexapoda</taxon>
        <taxon>Collembola</taxon>
        <taxon>Symphypleona</taxon>
        <taxon>Sminthuridae</taxon>
        <taxon>Allacma</taxon>
    </lineage>
</organism>
<proteinExistence type="predicted"/>
<dbReference type="Proteomes" id="UP000708208">
    <property type="component" value="Unassembled WGS sequence"/>
</dbReference>
<evidence type="ECO:0000313" key="2">
    <source>
        <dbReference type="Proteomes" id="UP000708208"/>
    </source>
</evidence>
<accession>A0A8J2L124</accession>
<sequence>MREWENTVYYSFLQQFSSDADLRVFKQLSEIGTLEGKWKFMANVLIEENPDCPKEEIALFMKSYMARVKCYQNYTASEKIQSKTVLLKARQSGLAKATPFDYGLHEICTTPVEVIEIEGGHYCFYEKPLELGIPTIINTILEKVEN</sequence>
<keyword evidence="2" id="KW-1185">Reference proteome</keyword>
<dbReference type="AlphaFoldDB" id="A0A8J2L124"/>
<name>A0A8J2L124_9HEXA</name>
<dbReference type="OrthoDB" id="329835at2759"/>
<protein>
    <recommendedName>
        <fullName evidence="3">Thioesterase domain-containing protein</fullName>
    </recommendedName>
</protein>